<dbReference type="CDD" id="cd04301">
    <property type="entry name" value="NAT_SF"/>
    <property type="match status" value="1"/>
</dbReference>
<feature type="domain" description="N-acetyltransferase" evidence="3">
    <location>
        <begin position="6"/>
        <end position="155"/>
    </location>
</feature>
<dbReference type="InterPro" id="IPR000182">
    <property type="entry name" value="GNAT_dom"/>
</dbReference>
<keyword evidence="1 4" id="KW-0808">Transferase</keyword>
<evidence type="ECO:0000259" key="3">
    <source>
        <dbReference type="PROSITE" id="PS51186"/>
    </source>
</evidence>
<proteinExistence type="predicted"/>
<dbReference type="AlphaFoldDB" id="A0A6M4AU19"/>
<keyword evidence="5" id="KW-1185">Reference proteome</keyword>
<dbReference type="SUPFAM" id="SSF55729">
    <property type="entry name" value="Acyl-CoA N-acyltransferases (Nat)"/>
    <property type="match status" value="1"/>
</dbReference>
<dbReference type="KEGG" id="slan:GV829_05200"/>
<gene>
    <name evidence="4" type="ORF">GV829_05200</name>
</gene>
<organism evidence="4 5">
    <name type="scientific">Sphingomonas lacunae</name>
    <dbReference type="NCBI Taxonomy" id="2698828"/>
    <lineage>
        <taxon>Bacteria</taxon>
        <taxon>Pseudomonadati</taxon>
        <taxon>Pseudomonadota</taxon>
        <taxon>Alphaproteobacteria</taxon>
        <taxon>Sphingomonadales</taxon>
        <taxon>Sphingomonadaceae</taxon>
        <taxon>Sphingomonas</taxon>
    </lineage>
</organism>
<dbReference type="PANTHER" id="PTHR43877">
    <property type="entry name" value="AMINOALKYLPHOSPHONATE N-ACETYLTRANSFERASE-RELATED-RELATED"/>
    <property type="match status" value="1"/>
</dbReference>
<dbReference type="Pfam" id="PF00583">
    <property type="entry name" value="Acetyltransf_1"/>
    <property type="match status" value="1"/>
</dbReference>
<protein>
    <submittedName>
        <fullName evidence="4">GNAT family N-acetyltransferase</fullName>
    </submittedName>
</protein>
<dbReference type="InterPro" id="IPR016181">
    <property type="entry name" value="Acyl_CoA_acyltransferase"/>
</dbReference>
<name>A0A6M4AU19_9SPHN</name>
<evidence type="ECO:0000256" key="2">
    <source>
        <dbReference type="ARBA" id="ARBA00023315"/>
    </source>
</evidence>
<evidence type="ECO:0000313" key="4">
    <source>
        <dbReference type="EMBL" id="QJQ31920.1"/>
    </source>
</evidence>
<keyword evidence="2" id="KW-0012">Acyltransferase</keyword>
<dbReference type="EMBL" id="CP053015">
    <property type="protein sequence ID" value="QJQ31920.1"/>
    <property type="molecule type" value="Genomic_DNA"/>
</dbReference>
<reference evidence="4 5" key="1">
    <citation type="submission" date="2020-01" db="EMBL/GenBank/DDBJ databases">
        <title>Sphingomonas sp. strain CSW-10.</title>
        <authorList>
            <person name="Chen W.-M."/>
        </authorList>
    </citation>
    <scope>NUCLEOTIDE SEQUENCE [LARGE SCALE GENOMIC DNA]</scope>
    <source>
        <strain evidence="4 5">CSW-10</strain>
    </source>
</reference>
<accession>A0A6M4AU19</accession>
<dbReference type="GO" id="GO:0016747">
    <property type="term" value="F:acyltransferase activity, transferring groups other than amino-acyl groups"/>
    <property type="evidence" value="ECO:0007669"/>
    <property type="project" value="InterPro"/>
</dbReference>
<dbReference type="Gene3D" id="3.40.630.30">
    <property type="match status" value="1"/>
</dbReference>
<evidence type="ECO:0000313" key="5">
    <source>
        <dbReference type="Proteomes" id="UP000503018"/>
    </source>
</evidence>
<dbReference type="InterPro" id="IPR050832">
    <property type="entry name" value="Bact_Acetyltransf"/>
</dbReference>
<dbReference type="PROSITE" id="PS51186">
    <property type="entry name" value="GNAT"/>
    <property type="match status" value="1"/>
</dbReference>
<evidence type="ECO:0000256" key="1">
    <source>
        <dbReference type="ARBA" id="ARBA00022679"/>
    </source>
</evidence>
<dbReference type="PANTHER" id="PTHR43877:SF5">
    <property type="entry name" value="BLL8307 PROTEIN"/>
    <property type="match status" value="1"/>
</dbReference>
<sequence>MGQMRIIEDDLSGAAIRALLDVHFAGMLANSPPDSCHFLDVEGLKAPGVTFWSIWDGDDLAGMGALKRHDAVLGEVKSMRTHDAFQRRGVGAAMLTHIVATARAEGLGQLSLETGSSPAFDAAHALYQRFGFSYCEPFADYRPDPFSRFMTLKLGD</sequence>
<dbReference type="Proteomes" id="UP000503018">
    <property type="component" value="Chromosome"/>
</dbReference>